<evidence type="ECO:0000313" key="2">
    <source>
        <dbReference type="EMBL" id="MFM0448255.1"/>
    </source>
</evidence>
<evidence type="ECO:0000256" key="1">
    <source>
        <dbReference type="SAM" id="MobiDB-lite"/>
    </source>
</evidence>
<gene>
    <name evidence="2" type="ORF">PQR00_32160</name>
</gene>
<accession>A0ABW9CD49</accession>
<protein>
    <submittedName>
        <fullName evidence="2">Uncharacterized protein</fullName>
    </submittedName>
</protein>
<reference evidence="2 3" key="1">
    <citation type="journal article" date="2024" name="Chem. Sci.">
        <title>Discovery of megapolipeptins by genome mining of a Burkholderiales bacteria collection.</title>
        <authorList>
            <person name="Paulo B.S."/>
            <person name="Recchia M.J.J."/>
            <person name="Lee S."/>
            <person name="Fergusson C.H."/>
            <person name="Romanowski S.B."/>
            <person name="Hernandez A."/>
            <person name="Krull N."/>
            <person name="Liu D.Y."/>
            <person name="Cavanagh H."/>
            <person name="Bos A."/>
            <person name="Gray C.A."/>
            <person name="Murphy B.T."/>
            <person name="Linington R.G."/>
            <person name="Eustaquio A.S."/>
        </authorList>
    </citation>
    <scope>NUCLEOTIDE SEQUENCE [LARGE SCALE GENOMIC DNA]</scope>
    <source>
        <strain evidence="2 3">RL17-379-BIB-C</strain>
    </source>
</reference>
<evidence type="ECO:0000313" key="3">
    <source>
        <dbReference type="Proteomes" id="UP001629288"/>
    </source>
</evidence>
<comment type="caution">
    <text evidence="2">The sequence shown here is derived from an EMBL/GenBank/DDBJ whole genome shotgun (WGS) entry which is preliminary data.</text>
</comment>
<organism evidence="2 3">
    <name type="scientific">Paraburkholderia strydomiana</name>
    <dbReference type="NCBI Taxonomy" id="1245417"/>
    <lineage>
        <taxon>Bacteria</taxon>
        <taxon>Pseudomonadati</taxon>
        <taxon>Pseudomonadota</taxon>
        <taxon>Betaproteobacteria</taxon>
        <taxon>Burkholderiales</taxon>
        <taxon>Burkholderiaceae</taxon>
        <taxon>Paraburkholderia</taxon>
    </lineage>
</organism>
<dbReference type="EMBL" id="JAQQDH010000017">
    <property type="protein sequence ID" value="MFM0448255.1"/>
    <property type="molecule type" value="Genomic_DNA"/>
</dbReference>
<keyword evidence="3" id="KW-1185">Reference proteome</keyword>
<sequence>MTDDLVNAEDLAERKKQGESAATATDDGMPVGPENKAGDVEAIEYITPKKWAKSTRKWPGVGVPLCNPDGR</sequence>
<feature type="region of interest" description="Disordered" evidence="1">
    <location>
        <begin position="1"/>
        <end position="36"/>
    </location>
</feature>
<proteinExistence type="predicted"/>
<dbReference type="RefSeq" id="WP_317020862.1">
    <property type="nucleotide sequence ID" value="NZ_JAQQDD010000052.1"/>
</dbReference>
<name>A0ABW9CD49_9BURK</name>
<dbReference type="Proteomes" id="UP001629288">
    <property type="component" value="Unassembled WGS sequence"/>
</dbReference>